<evidence type="ECO:0000313" key="4">
    <source>
        <dbReference type="Proteomes" id="UP001055219"/>
    </source>
</evidence>
<dbReference type="Proteomes" id="UP001055219">
    <property type="component" value="Unassembled WGS sequence"/>
</dbReference>
<feature type="compositionally biased region" description="Basic and acidic residues" evidence="1">
    <location>
        <begin position="95"/>
        <end position="104"/>
    </location>
</feature>
<proteinExistence type="predicted"/>
<evidence type="ECO:0000313" key="3">
    <source>
        <dbReference type="EMBL" id="KAI6780416.1"/>
    </source>
</evidence>
<evidence type="ECO:0000256" key="2">
    <source>
        <dbReference type="SAM" id="Phobius"/>
    </source>
</evidence>
<reference evidence="3" key="1">
    <citation type="journal article" date="2021" name="J Fungi (Basel)">
        <title>Genomic and Metabolomic Analyses of the Marine Fungus Emericellopsis cladophorae: Insights into Saltwater Adaptability Mechanisms and Its Biosynthetic Potential.</title>
        <authorList>
            <person name="Goncalves M.F.M."/>
            <person name="Hilario S."/>
            <person name="Van de Peer Y."/>
            <person name="Esteves A.C."/>
            <person name="Alves A."/>
        </authorList>
    </citation>
    <scope>NUCLEOTIDE SEQUENCE</scope>
    <source>
        <strain evidence="3">MUM 19.33</strain>
    </source>
</reference>
<accession>A0A9P9XYV6</accession>
<keyword evidence="4" id="KW-1185">Reference proteome</keyword>
<protein>
    <recommendedName>
        <fullName evidence="5">Ring-like domain-containing protein</fullName>
    </recommendedName>
</protein>
<dbReference type="GeneID" id="75833741"/>
<feature type="compositionally biased region" description="Polar residues" evidence="1">
    <location>
        <begin position="33"/>
        <end position="50"/>
    </location>
</feature>
<dbReference type="RefSeq" id="XP_051361272.1">
    <property type="nucleotide sequence ID" value="XM_051507552.1"/>
</dbReference>
<organism evidence="3 4">
    <name type="scientific">Emericellopsis cladophorae</name>
    <dbReference type="NCBI Taxonomy" id="2686198"/>
    <lineage>
        <taxon>Eukaryota</taxon>
        <taxon>Fungi</taxon>
        <taxon>Dikarya</taxon>
        <taxon>Ascomycota</taxon>
        <taxon>Pezizomycotina</taxon>
        <taxon>Sordariomycetes</taxon>
        <taxon>Hypocreomycetidae</taxon>
        <taxon>Hypocreales</taxon>
        <taxon>Bionectriaceae</taxon>
        <taxon>Emericellopsis</taxon>
    </lineage>
</organism>
<feature type="compositionally biased region" description="Basic and acidic residues" evidence="1">
    <location>
        <begin position="113"/>
        <end position="138"/>
    </location>
</feature>
<dbReference type="AlphaFoldDB" id="A0A9P9XYV6"/>
<sequence length="430" mass="48186">MLEYFTYKKVKKDRDAKKARENEATRALEERNSNVTTPVDPNNNGSSSRPANDPATPVLDRSDERFLQEILSEDGDPPALPERPLVVPDLEWQSDDAKSLDPRKINKSRKKKEREEQKLKENEQRAKDRDNNKDKENQQLKPGRLSVLFSKAKSKTGDDKTSPAVSPAVTPGDTSLSEEEEQKEANDLGRVLERLNLKAKNNKVLAGENADLLARFTQIFKDLANGVPTAYDDLVKLISDRDGTINKGFEKLPSSLQKLVTQLPEKLTNSIAPEILAAAAKSQGVQFNAEGGLKEATKKMLMPQNILELATKPGALVGMLRAIVTALKTRWPAFIGVNVLWSVALMLLMFVLWYCYKRGREERLLKEKAEGEDTVDGSSRIEELPDDPQLPAPRSETMPLATDSEPVVAEPVRRRTQHDEASRSRQRRDD</sequence>
<feature type="region of interest" description="Disordered" evidence="1">
    <location>
        <begin position="11"/>
        <end position="184"/>
    </location>
</feature>
<feature type="region of interest" description="Disordered" evidence="1">
    <location>
        <begin position="368"/>
        <end position="430"/>
    </location>
</feature>
<keyword evidence="2" id="KW-0472">Membrane</keyword>
<feature type="compositionally biased region" description="Basic and acidic residues" evidence="1">
    <location>
        <begin position="411"/>
        <end position="430"/>
    </location>
</feature>
<keyword evidence="2" id="KW-1133">Transmembrane helix</keyword>
<reference evidence="3" key="2">
    <citation type="submission" date="2022-07" db="EMBL/GenBank/DDBJ databases">
        <authorList>
            <person name="Goncalves M.F.M."/>
            <person name="Hilario S."/>
            <person name="Van De Peer Y."/>
            <person name="Esteves A.C."/>
            <person name="Alves A."/>
        </authorList>
    </citation>
    <scope>NUCLEOTIDE SEQUENCE</scope>
    <source>
        <strain evidence="3">MUM 19.33</strain>
    </source>
</reference>
<gene>
    <name evidence="3" type="ORF">J7T54_007265</name>
</gene>
<dbReference type="OrthoDB" id="5398191at2759"/>
<feature type="compositionally biased region" description="Basic and acidic residues" evidence="1">
    <location>
        <begin position="12"/>
        <end position="32"/>
    </location>
</feature>
<name>A0A9P9XYV6_9HYPO</name>
<feature type="transmembrane region" description="Helical" evidence="2">
    <location>
        <begin position="331"/>
        <end position="356"/>
    </location>
</feature>
<keyword evidence="2" id="KW-0812">Transmembrane</keyword>
<dbReference type="EMBL" id="JAGIXG020000033">
    <property type="protein sequence ID" value="KAI6780416.1"/>
    <property type="molecule type" value="Genomic_DNA"/>
</dbReference>
<evidence type="ECO:0008006" key="5">
    <source>
        <dbReference type="Google" id="ProtNLM"/>
    </source>
</evidence>
<comment type="caution">
    <text evidence="3">The sequence shown here is derived from an EMBL/GenBank/DDBJ whole genome shotgun (WGS) entry which is preliminary data.</text>
</comment>
<evidence type="ECO:0000256" key="1">
    <source>
        <dbReference type="SAM" id="MobiDB-lite"/>
    </source>
</evidence>